<comment type="caution">
    <text evidence="1">The sequence shown here is derived from an EMBL/GenBank/DDBJ whole genome shotgun (WGS) entry which is preliminary data.</text>
</comment>
<dbReference type="Proteomes" id="UP001056978">
    <property type="component" value="Chromosome 7"/>
</dbReference>
<gene>
    <name evidence="1" type="ORF">MKS88_001942</name>
</gene>
<keyword evidence="2" id="KW-1185">Reference proteome</keyword>
<proteinExistence type="predicted"/>
<reference evidence="1" key="1">
    <citation type="submission" date="2022-06" db="EMBL/GenBank/DDBJ databases">
        <title>The First Complete Genome of the Simian Malaria Parasite Plasmodium brasilianum.</title>
        <authorList>
            <person name="Bajic M."/>
            <person name="Ravishankar S."/>
        </authorList>
    </citation>
    <scope>NUCLEOTIDE SEQUENCE</scope>
    <source>
        <strain evidence="1">Bolivian I</strain>
    </source>
</reference>
<protein>
    <submittedName>
        <fullName evidence="1">Uncharacterized protein</fullName>
    </submittedName>
</protein>
<evidence type="ECO:0000313" key="1">
    <source>
        <dbReference type="EMBL" id="KAI4839392.1"/>
    </source>
</evidence>
<name>A0ACB9YCU4_PLABR</name>
<evidence type="ECO:0000313" key="2">
    <source>
        <dbReference type="Proteomes" id="UP001056978"/>
    </source>
</evidence>
<dbReference type="EMBL" id="CM043775">
    <property type="protein sequence ID" value="KAI4839392.1"/>
    <property type="molecule type" value="Genomic_DNA"/>
</dbReference>
<accession>A0ACB9YCU4</accession>
<organism evidence="1 2">
    <name type="scientific">Plasmodium brasilianum</name>
    <dbReference type="NCBI Taxonomy" id="5824"/>
    <lineage>
        <taxon>Eukaryota</taxon>
        <taxon>Sar</taxon>
        <taxon>Alveolata</taxon>
        <taxon>Apicomplexa</taxon>
        <taxon>Aconoidasida</taxon>
        <taxon>Haemosporida</taxon>
        <taxon>Plasmodiidae</taxon>
        <taxon>Plasmodium</taxon>
        <taxon>Plasmodium (Plasmodium)</taxon>
    </lineage>
</organism>
<sequence>MMKITRERKKYRISNPYCETKKLAAKEKTKELKKERGVDEVGFEDSCIEKNSAAEKFMRIYNQHLEHNEDLEKYKKEKENIQEKKRKTANRKKIKKLNFKLKKNNLLEKLVKNKAFIKANETVLASAKKRNNKDLSFINTPSNSKKFKEHFNNLEIEADMKSVATNNPKKKKKYIKHNIETKEDVLKEYDKIIYSSKYLQNPLEYAKNIVEDRKEKQKKKKKLRILNKTAFV</sequence>